<reference evidence="1" key="1">
    <citation type="submission" date="2018-05" db="EMBL/GenBank/DDBJ databases">
        <authorList>
            <person name="Lanie J.A."/>
            <person name="Ng W.-L."/>
            <person name="Kazmierczak K.M."/>
            <person name="Andrzejewski T.M."/>
            <person name="Davidsen T.M."/>
            <person name="Wayne K.J."/>
            <person name="Tettelin H."/>
            <person name="Glass J.I."/>
            <person name="Rusch D."/>
            <person name="Podicherti R."/>
            <person name="Tsui H.-C.T."/>
            <person name="Winkler M.E."/>
        </authorList>
    </citation>
    <scope>NUCLEOTIDE SEQUENCE</scope>
</reference>
<sequence length="22" mass="2325">MNHPEISTPIAAVVATFNPDLS</sequence>
<name>A0A382A9A2_9ZZZZ</name>
<dbReference type="AlphaFoldDB" id="A0A382A9A2"/>
<protein>
    <submittedName>
        <fullName evidence="1">Uncharacterized protein</fullName>
    </submittedName>
</protein>
<accession>A0A382A9A2</accession>
<feature type="non-terminal residue" evidence="1">
    <location>
        <position position="22"/>
    </location>
</feature>
<organism evidence="1">
    <name type="scientific">marine metagenome</name>
    <dbReference type="NCBI Taxonomy" id="408172"/>
    <lineage>
        <taxon>unclassified sequences</taxon>
        <taxon>metagenomes</taxon>
        <taxon>ecological metagenomes</taxon>
    </lineage>
</organism>
<evidence type="ECO:0000313" key="1">
    <source>
        <dbReference type="EMBL" id="SVA98128.1"/>
    </source>
</evidence>
<dbReference type="EMBL" id="UINC01024462">
    <property type="protein sequence ID" value="SVA98128.1"/>
    <property type="molecule type" value="Genomic_DNA"/>
</dbReference>
<proteinExistence type="predicted"/>
<gene>
    <name evidence="1" type="ORF">METZ01_LOCUS150982</name>
</gene>